<reference evidence="1 2" key="1">
    <citation type="submission" date="2016-10" db="EMBL/GenBank/DDBJ databases">
        <authorList>
            <person name="de Groot N.N."/>
        </authorList>
    </citation>
    <scope>NUCLEOTIDE SEQUENCE [LARGE SCALE GENOMIC DNA]</scope>
    <source>
        <strain evidence="1 2">DSM 6059</strain>
    </source>
</reference>
<gene>
    <name evidence="1" type="ORF">SAMN02745724_04265</name>
</gene>
<proteinExistence type="predicted"/>
<evidence type="ECO:0000313" key="1">
    <source>
        <dbReference type="EMBL" id="SFD34641.1"/>
    </source>
</evidence>
<evidence type="ECO:0000313" key="2">
    <source>
        <dbReference type="Proteomes" id="UP000198862"/>
    </source>
</evidence>
<protein>
    <submittedName>
        <fullName evidence="1">Uncharacterized protein</fullName>
    </submittedName>
</protein>
<dbReference type="RefSeq" id="WP_091989483.1">
    <property type="nucleotide sequence ID" value="NZ_FOLO01000050.1"/>
</dbReference>
<keyword evidence="2" id="KW-1185">Reference proteome</keyword>
<accession>A0A1I1RK18</accession>
<dbReference type="EMBL" id="FOLO01000050">
    <property type="protein sequence ID" value="SFD34641.1"/>
    <property type="molecule type" value="Genomic_DNA"/>
</dbReference>
<organism evidence="1 2">
    <name type="scientific">Pseudoalteromonas denitrificans DSM 6059</name>
    <dbReference type="NCBI Taxonomy" id="1123010"/>
    <lineage>
        <taxon>Bacteria</taxon>
        <taxon>Pseudomonadati</taxon>
        <taxon>Pseudomonadota</taxon>
        <taxon>Gammaproteobacteria</taxon>
        <taxon>Alteromonadales</taxon>
        <taxon>Pseudoalteromonadaceae</taxon>
        <taxon>Pseudoalteromonas</taxon>
    </lineage>
</organism>
<sequence>MDKIKTRNRSTKLDPAKVRGKAEALYGIKTEREFIREFELFSSINAAGSAPKQAWSGSSICINQSEKIAVFLKCMSHLALLPESTPPFWEDFIQQYQSKSQFSQFCIADKNKRRLIEPASVENANRGFDIPINSDWWLKLSGEENDRFVIFIRSSKQFFKLAPISNSQYSSEITENMKGIDFPNTGFLSFSEKDGAGWRQIIVIKVKQYSIKKSDSFREVFESDLNLIAYNLEHFNESEDIFVNTIDINLTC</sequence>
<dbReference type="Proteomes" id="UP000198862">
    <property type="component" value="Unassembled WGS sequence"/>
</dbReference>
<name>A0A1I1RK18_9GAMM</name>
<dbReference type="AlphaFoldDB" id="A0A1I1RK18"/>